<proteinExistence type="predicted"/>
<dbReference type="Gene3D" id="2.40.40.20">
    <property type="match status" value="1"/>
</dbReference>
<feature type="domain" description="Molybdopterin dinucleotide-binding" evidence="1">
    <location>
        <begin position="1"/>
        <end position="86"/>
    </location>
</feature>
<dbReference type="InterPro" id="IPR006657">
    <property type="entry name" value="MoPterin_dinucl-bd_dom"/>
</dbReference>
<organism evidence="2 3">
    <name type="scientific">Actinomadura adrarensis</name>
    <dbReference type="NCBI Taxonomy" id="1819600"/>
    <lineage>
        <taxon>Bacteria</taxon>
        <taxon>Bacillati</taxon>
        <taxon>Actinomycetota</taxon>
        <taxon>Actinomycetes</taxon>
        <taxon>Streptosporangiales</taxon>
        <taxon>Thermomonosporaceae</taxon>
        <taxon>Actinomadura</taxon>
    </lineage>
</organism>
<dbReference type="PANTHER" id="PTHR43742">
    <property type="entry name" value="TRIMETHYLAMINE-N-OXIDE REDUCTASE"/>
    <property type="match status" value="1"/>
</dbReference>
<protein>
    <submittedName>
        <fullName evidence="2">Molybdopterin dinucleotide binding domain-containing protein</fullName>
    </submittedName>
</protein>
<dbReference type="Proteomes" id="UP001597083">
    <property type="component" value="Unassembled WGS sequence"/>
</dbReference>
<accession>A0ABW3CG09</accession>
<dbReference type="InterPro" id="IPR009010">
    <property type="entry name" value="Asp_de-COase-like_dom_sf"/>
</dbReference>
<evidence type="ECO:0000259" key="1">
    <source>
        <dbReference type="Pfam" id="PF01568"/>
    </source>
</evidence>
<dbReference type="InterPro" id="IPR050612">
    <property type="entry name" value="Prok_Mopterin_Oxidored"/>
</dbReference>
<dbReference type="EMBL" id="JBHTIR010001711">
    <property type="protein sequence ID" value="MFD0852882.1"/>
    <property type="molecule type" value="Genomic_DNA"/>
</dbReference>
<name>A0ABW3CG09_9ACTN</name>
<evidence type="ECO:0000313" key="3">
    <source>
        <dbReference type="Proteomes" id="UP001597083"/>
    </source>
</evidence>
<feature type="non-terminal residue" evidence="2">
    <location>
        <position position="1"/>
    </location>
</feature>
<dbReference type="SUPFAM" id="SSF50692">
    <property type="entry name" value="ADC-like"/>
    <property type="match status" value="1"/>
</dbReference>
<dbReference type="Pfam" id="PF01568">
    <property type="entry name" value="Molydop_binding"/>
    <property type="match status" value="1"/>
</dbReference>
<evidence type="ECO:0000313" key="2">
    <source>
        <dbReference type="EMBL" id="MFD0852882.1"/>
    </source>
</evidence>
<reference evidence="3" key="1">
    <citation type="journal article" date="2019" name="Int. J. Syst. Evol. Microbiol.">
        <title>The Global Catalogue of Microorganisms (GCM) 10K type strain sequencing project: providing services to taxonomists for standard genome sequencing and annotation.</title>
        <authorList>
            <consortium name="The Broad Institute Genomics Platform"/>
            <consortium name="The Broad Institute Genome Sequencing Center for Infectious Disease"/>
            <person name="Wu L."/>
            <person name="Ma J."/>
        </authorList>
    </citation>
    <scope>NUCLEOTIDE SEQUENCE [LARGE SCALE GENOMIC DNA]</scope>
    <source>
        <strain evidence="3">JCM 31696</strain>
    </source>
</reference>
<keyword evidence="3" id="KW-1185">Reference proteome</keyword>
<comment type="caution">
    <text evidence="2">The sequence shown here is derived from an EMBL/GenBank/DDBJ whole genome shotgun (WGS) entry which is preliminary data.</text>
</comment>
<sequence>NPKDAAEYGLEDGARCRISSAHGSVELPVLVTDEMTPGTIAVPHGWGHQGGGWNLANASGGANVNILASPRPEDLEPLAGMAHLNAVPVTIAPAHDAP</sequence>
<gene>
    <name evidence="2" type="ORF">ACFQ07_11630</name>
</gene>